<dbReference type="SMART" id="SM00490">
    <property type="entry name" value="HELICc"/>
    <property type="match status" value="1"/>
</dbReference>
<gene>
    <name evidence="9" type="ORF">D4764_21G0004680</name>
</gene>
<dbReference type="GO" id="GO:0070478">
    <property type="term" value="P:nuclear-transcribed mRNA catabolic process, 3'-5' exonucleolytic nonsense-mediated decay"/>
    <property type="evidence" value="ECO:0007669"/>
    <property type="project" value="TreeGrafter"/>
</dbReference>
<evidence type="ECO:0000313" key="10">
    <source>
        <dbReference type="Proteomes" id="UP000324091"/>
    </source>
</evidence>
<keyword evidence="1" id="KW-0547">Nucleotide-binding</keyword>
<dbReference type="Gene3D" id="1.20.1500.20">
    <property type="match status" value="1"/>
</dbReference>
<organism evidence="9 10">
    <name type="scientific">Takifugu flavidus</name>
    <name type="common">sansaifugu</name>
    <dbReference type="NCBI Taxonomy" id="433684"/>
    <lineage>
        <taxon>Eukaryota</taxon>
        <taxon>Metazoa</taxon>
        <taxon>Chordata</taxon>
        <taxon>Craniata</taxon>
        <taxon>Vertebrata</taxon>
        <taxon>Euteleostomi</taxon>
        <taxon>Actinopterygii</taxon>
        <taxon>Neopterygii</taxon>
        <taxon>Teleostei</taxon>
        <taxon>Neoteleostei</taxon>
        <taxon>Acanthomorphata</taxon>
        <taxon>Eupercaria</taxon>
        <taxon>Tetraodontiformes</taxon>
        <taxon>Tetradontoidea</taxon>
        <taxon>Tetraodontidae</taxon>
        <taxon>Takifugu</taxon>
    </lineage>
</organism>
<evidence type="ECO:0000256" key="5">
    <source>
        <dbReference type="ARBA" id="ARBA00047984"/>
    </source>
</evidence>
<dbReference type="GO" id="GO:0003724">
    <property type="term" value="F:RNA helicase activity"/>
    <property type="evidence" value="ECO:0007669"/>
    <property type="project" value="UniProtKB-EC"/>
</dbReference>
<feature type="domain" description="Helicase C-terminal" evidence="8">
    <location>
        <begin position="596"/>
        <end position="761"/>
    </location>
</feature>
<evidence type="ECO:0000259" key="8">
    <source>
        <dbReference type="PROSITE" id="PS51194"/>
    </source>
</evidence>
<dbReference type="GO" id="GO:0055087">
    <property type="term" value="C:Ski complex"/>
    <property type="evidence" value="ECO:0007669"/>
    <property type="project" value="TreeGrafter"/>
</dbReference>
<dbReference type="Pfam" id="PF17911">
    <property type="entry name" value="Ski2_N"/>
    <property type="match status" value="1"/>
</dbReference>
<comment type="caution">
    <text evidence="9">The sequence shown here is derived from an EMBL/GenBank/DDBJ whole genome shotgun (WGS) entry which is preliminary data.</text>
</comment>
<feature type="compositionally biased region" description="Basic and acidic residues" evidence="6">
    <location>
        <begin position="269"/>
        <end position="280"/>
    </location>
</feature>
<dbReference type="GO" id="GO:0016787">
    <property type="term" value="F:hydrolase activity"/>
    <property type="evidence" value="ECO:0007669"/>
    <property type="project" value="UniProtKB-KW"/>
</dbReference>
<evidence type="ECO:0000256" key="6">
    <source>
        <dbReference type="SAM" id="MobiDB-lite"/>
    </source>
</evidence>
<dbReference type="FunFam" id="3.40.50.300:FF:000354">
    <property type="entry name" value="ATP-dependent RNA helicase SKI2"/>
    <property type="match status" value="1"/>
</dbReference>
<reference evidence="9 10" key="1">
    <citation type="submission" date="2019-04" db="EMBL/GenBank/DDBJ databases">
        <title>Chromosome genome assembly for Takifugu flavidus.</title>
        <authorList>
            <person name="Xiao S."/>
        </authorList>
    </citation>
    <scope>NUCLEOTIDE SEQUENCE [LARGE SCALE GENOMIC DNA]</scope>
    <source>
        <strain evidence="9">HTHZ2018</strain>
        <tissue evidence="9">Muscle</tissue>
    </source>
</reference>
<dbReference type="SMART" id="SM00487">
    <property type="entry name" value="DEXDc"/>
    <property type="match status" value="1"/>
</dbReference>
<dbReference type="PANTHER" id="PTHR12131">
    <property type="entry name" value="ATP-DEPENDENT RNA AND DNA HELICASE"/>
    <property type="match status" value="1"/>
</dbReference>
<dbReference type="SUPFAM" id="SSF52540">
    <property type="entry name" value="P-loop containing nucleoside triphosphate hydrolases"/>
    <property type="match status" value="1"/>
</dbReference>
<feature type="region of interest" description="Disordered" evidence="6">
    <location>
        <begin position="136"/>
        <end position="156"/>
    </location>
</feature>
<dbReference type="InterPro" id="IPR011545">
    <property type="entry name" value="DEAD/DEAH_box_helicase_dom"/>
</dbReference>
<dbReference type="InterPro" id="IPR014001">
    <property type="entry name" value="Helicase_ATP-bd"/>
</dbReference>
<evidence type="ECO:0000313" key="9">
    <source>
        <dbReference type="EMBL" id="TWW65568.1"/>
    </source>
</evidence>
<dbReference type="InterPro" id="IPR001650">
    <property type="entry name" value="Helicase_C-like"/>
</dbReference>
<feature type="domain" description="Helicase ATP-binding" evidence="7">
    <location>
        <begin position="331"/>
        <end position="481"/>
    </location>
</feature>
<keyword evidence="4" id="KW-0067">ATP-binding</keyword>
<keyword evidence="2" id="KW-0378">Hydrolase</keyword>
<dbReference type="InterPro" id="IPR040801">
    <property type="entry name" value="Ski2_N"/>
</dbReference>
<dbReference type="Pfam" id="PF08148">
    <property type="entry name" value="DSHCT"/>
    <property type="match status" value="1"/>
</dbReference>
<dbReference type="Gene3D" id="3.40.50.300">
    <property type="entry name" value="P-loop containing nucleotide triphosphate hydrolases"/>
    <property type="match status" value="2"/>
</dbReference>
<feature type="region of interest" description="Disordered" evidence="6">
    <location>
        <begin position="1664"/>
        <end position="1687"/>
    </location>
</feature>
<comment type="catalytic activity">
    <reaction evidence="5">
        <text>ATP + H2O = ADP + phosphate + H(+)</text>
        <dbReference type="Rhea" id="RHEA:13065"/>
        <dbReference type="ChEBI" id="CHEBI:15377"/>
        <dbReference type="ChEBI" id="CHEBI:15378"/>
        <dbReference type="ChEBI" id="CHEBI:30616"/>
        <dbReference type="ChEBI" id="CHEBI:43474"/>
        <dbReference type="ChEBI" id="CHEBI:456216"/>
        <dbReference type="EC" id="3.6.4.13"/>
    </reaction>
</comment>
<dbReference type="Proteomes" id="UP000324091">
    <property type="component" value="Chromosome 21"/>
</dbReference>
<dbReference type="InterPro" id="IPR012961">
    <property type="entry name" value="Ski2/MTR4_C"/>
</dbReference>
<keyword evidence="10" id="KW-1185">Reference proteome</keyword>
<feature type="compositionally biased region" description="Basic and acidic residues" evidence="6">
    <location>
        <begin position="1673"/>
        <end position="1683"/>
    </location>
</feature>
<dbReference type="PROSITE" id="PS51192">
    <property type="entry name" value="HELICASE_ATP_BIND_1"/>
    <property type="match status" value="1"/>
</dbReference>
<dbReference type="Pfam" id="PF00271">
    <property type="entry name" value="Helicase_C"/>
    <property type="match status" value="1"/>
</dbReference>
<name>A0A5C6NFB1_9TELE</name>
<dbReference type="Gene3D" id="1.10.3380.30">
    <property type="match status" value="2"/>
</dbReference>
<dbReference type="InterPro" id="IPR025696">
    <property type="entry name" value="Beta-barrel_MTR4"/>
</dbReference>
<evidence type="ECO:0000256" key="1">
    <source>
        <dbReference type="ARBA" id="ARBA00022741"/>
    </source>
</evidence>
<accession>A0A5C6NFB1</accession>
<dbReference type="Pfam" id="PF13234">
    <property type="entry name" value="MTR4_beta-barrel"/>
    <property type="match status" value="1"/>
</dbReference>
<protein>
    <submittedName>
        <fullName evidence="9">Helicase SKI2W</fullName>
    </submittedName>
</protein>
<dbReference type="Pfam" id="PF00270">
    <property type="entry name" value="DEAD"/>
    <property type="match status" value="1"/>
</dbReference>
<dbReference type="PANTHER" id="PTHR12131:SF1">
    <property type="entry name" value="ATP-DEPENDENT RNA HELICASE SUPV3L1, MITOCHONDRIAL-RELATED"/>
    <property type="match status" value="1"/>
</dbReference>
<dbReference type="EMBL" id="RHFK02000014">
    <property type="protein sequence ID" value="TWW65568.1"/>
    <property type="molecule type" value="Genomic_DNA"/>
</dbReference>
<evidence type="ECO:0000256" key="3">
    <source>
        <dbReference type="ARBA" id="ARBA00022806"/>
    </source>
</evidence>
<feature type="region of interest" description="Disordered" evidence="6">
    <location>
        <begin position="258"/>
        <end position="280"/>
    </location>
</feature>
<sequence>MERIYVPPTGPMELPLSLLEMGCSGRFELITRPIRGPPLAPLSTLPCGLPPASLSLETQVERRFLRDPAWLPIHDKDLAFQRFLKVTPRETDVDSLLSCGPSPPHSGLSVVRDPTTGMLRDFTEVLLEHTGLSAKNSLSFQRQPGPPAESLRGSNTNYPFLPGGMEELSLEQIQKPSDLETDVDFERDLLRIPPGFKSGIDFTEKEAKEAKAEVSLMSLLSTLDDISAFQYEEEQQETSESHNTPKVPRTKSLEDLGIEEAGSSSPQPEKQKDDERKTKEKWAETKKWAIPVNVTSPCDDFYKRIPNPAFQAGRIFSFTSLLLDFFCKQAILRLEEHDSVFVAAHTSAGKTVVAEYAIALSQKHMTRRVSVGTGKFRDFKNTFGDVGLLTGDVQISPESSCLIMTTEILRSMLYNGSEVIRDLEWVIFDEVHYINDAERGVVWEEVLIMLPDHVSIILLSATVPNALEFSEWIGRIKKRHIYVISTMKRPVPLEHHLYTGNSNKTQKEMFLLLDAAGSFLNKGYYAAVEARKERTSKHAQSFGAKNSSQNTTASQDRAVWLTLVHFLSQRQQTPVVAFTFSRTRCDENARSLDSLDLTTSVEKAEIHSFFQKSLSRLRGGDRQLPQILLMRDLLKKGVAVHHSGILPILKEVTEMLFSRGLVKVLFATETFAMGVNMPARTVVFDSIRKHDGTGFRNLLPGEYIQMAGRAGRRGLDATGTVIILCKAGVQEMADLHVMMMGKPTVLHSQFRLTYTMILNLLRVEALRVTDMMRRSFSESHRDTQAHENRIKQLKDRISSLPSLDTEDQLSDLLPYYHTVAELRATSETLRCATLESIKGLKALSVGRVVVVNNNQHRNALGVILQVGVCGGVRVRGQGTLNLTLTHVPTSMSPPPCPHLHVPTSMSPPPCPHLHVPTFMSPPPCPHLHVPTFHVPTFMCPPPCPHLHVPTSMSPPPCAHLHVPTFMCPPPCPHLHVPPPCPHLHVPTSMSPPSCPHLHVPTFMCPPPCPHLHVPTSMSPLHVPTSMSPPPCAHLMSPPPCPHLHVPTSMSPPHVPTSMCHLHVPTSMSPPPCAHLMSPPPCAHLHVPTSCAHLHVPTSMSPPPCPHLHVPTSMCPPSCPHLHVPTSCPHLHVPTFMSPPPCPHLHVPTFMSPPSCAHLHVPTFMCPPPCPHLHVPTSMSPPPCPHLHVPTFMSPPSCPHPMSPPPCAHLHVPTSMCPPSCPHLHVPTSMSPPPCPHLHVPTSMSPPSCPHLHVPTSMCPPPCPHLHVPTSMSPPSCPHLHVPTSMCPPPCPHLHVPTFMCPPHVPTSMSPPSCPHLHVPTFMSPPPCPHLHVPTSCPHLHVPTFMSPPPCPHLHVPTFMSPPQVSSDSVNRTFTALIICEKGNEEGKGEGKDDAFPHLFNTALFRPEGPCSHTVQKLKLEDISSLTVKTLKVIPDRIIDNYNKRQQPRFRLDPPGQAISMATQELLRLAEANPGGLASLDPVNDLQLKSIDVVTASVRLRVLQDSLKQFHCIHSPTFPEQFARVKERMSMQEELDRLLFLVSDQSLSLLPEYHDRIKVHAAPVPSALVLCRAEGNSKFRSRYMWPLPCRKTQKFEVTLSITAGEGLGNVSVGKDSGTCPWGKTRERVRGERLGNVSVGKDSGTCPWGKTRERVRGERLGNVSVGKDSGTCPWREPRERVRGEDSGTCPWGKTRERVRGESLGNVSVARASGTCPWREPRERVRGERLGNVSVARASGTCPWREPRERVRGERLGNVSVARASERVRGESLGNVSVARASGTCPWREPRERVRGESLGNVSVARASGTCPWGKTRERVRGERLGNVSVGKDSGTCLLCSQVLQQLQYIDGSGAVQLKGRVACQISSHELLLTELLFENILSPLAPEESAALLSCLVFTQNTQVEPHITHTLQEGIQQVLAVARRLGELQMDCGIAQTAEEFVGQFKFGLTEVVYCWARGMVSPFKMTGSTAIGAGKAPVLGPMSRTLRSAENRRDFNISSR</sequence>
<evidence type="ECO:0000259" key="7">
    <source>
        <dbReference type="PROSITE" id="PS51192"/>
    </source>
</evidence>
<dbReference type="FunFam" id="3.40.50.300:FF:000447">
    <property type="entry name" value="helicase SKI2W isoform X2"/>
    <property type="match status" value="1"/>
</dbReference>
<dbReference type="SMART" id="SM01142">
    <property type="entry name" value="DSHCT"/>
    <property type="match status" value="1"/>
</dbReference>
<proteinExistence type="predicted"/>
<keyword evidence="3 9" id="KW-0347">Helicase</keyword>
<evidence type="ECO:0000256" key="2">
    <source>
        <dbReference type="ARBA" id="ARBA00022801"/>
    </source>
</evidence>
<dbReference type="CDD" id="cd18795">
    <property type="entry name" value="SF2_C_Ski2"/>
    <property type="match status" value="1"/>
</dbReference>
<evidence type="ECO:0000256" key="4">
    <source>
        <dbReference type="ARBA" id="ARBA00022840"/>
    </source>
</evidence>
<dbReference type="GO" id="GO:0003676">
    <property type="term" value="F:nucleic acid binding"/>
    <property type="evidence" value="ECO:0007669"/>
    <property type="project" value="InterPro"/>
</dbReference>
<dbReference type="PROSITE" id="PS51194">
    <property type="entry name" value="HELICASE_CTER"/>
    <property type="match status" value="1"/>
</dbReference>
<dbReference type="InterPro" id="IPR050699">
    <property type="entry name" value="RNA-DNA_Helicase"/>
</dbReference>
<dbReference type="GO" id="GO:0005524">
    <property type="term" value="F:ATP binding"/>
    <property type="evidence" value="ECO:0007669"/>
    <property type="project" value="UniProtKB-KW"/>
</dbReference>
<dbReference type="InterPro" id="IPR027417">
    <property type="entry name" value="P-loop_NTPase"/>
</dbReference>